<keyword evidence="5 14" id="KW-0812">Transmembrane</keyword>
<evidence type="ECO:0000313" key="16">
    <source>
        <dbReference type="Proteomes" id="UP000664417"/>
    </source>
</evidence>
<feature type="transmembrane region" description="Helical" evidence="14">
    <location>
        <begin position="417"/>
        <end position="437"/>
    </location>
</feature>
<keyword evidence="14" id="KW-0029">Amino-acid transport</keyword>
<evidence type="ECO:0000256" key="14">
    <source>
        <dbReference type="RuleBase" id="RU366012"/>
    </source>
</evidence>
<evidence type="ECO:0000256" key="13">
    <source>
        <dbReference type="RuleBase" id="RU362091"/>
    </source>
</evidence>
<dbReference type="GO" id="GO:0005886">
    <property type="term" value="C:plasma membrane"/>
    <property type="evidence" value="ECO:0007669"/>
    <property type="project" value="UniProtKB-SubCell"/>
</dbReference>
<sequence length="473" mass="49694">MNTLWVVVLVLFVYKIVLLSIGFAYRDKGGDDAGFFLGDRSLGPWFTALSSAAGSSSAWTLLGVSGFAYTHGLSAVWIIPGSVGAFFINWYLVGPKLRQEATREQALTLTDFLAGQASGTWNKACRYAASLIVLCSLLVYVASQYQGAGKLFEATFAMDPVLSIVVSALIIWIYSLTGGFLAVSATDTLQGLVMAACALLLPIVALIAVGGPGALAEGIAAVPEPSFGSFTRDMELMAAVGFIGSLVGISLGGPGQPHVVNRFMAARDEDTIRIGRRIALTWACFVFAGMILLGWCGRVLGSQLADNETILFHLASELLPPILAGVVLAAVLSATMSTADSQLLVAASSVTHDLPGERRSKNAPRIALTLVSLAAVGLAVFGDRAIFSKVLFAWSALGAAFGPLLLVRLHRGKVRPAFAFAAMVVGFSLGVVFYLIPGTKGTIVERVLPFVIALLIAFFGAEKTGTSPPSHSE</sequence>
<evidence type="ECO:0000256" key="10">
    <source>
        <dbReference type="ARBA" id="ARBA00023136"/>
    </source>
</evidence>
<dbReference type="CDD" id="cd11475">
    <property type="entry name" value="SLC5sbd_PutP"/>
    <property type="match status" value="1"/>
</dbReference>
<evidence type="ECO:0000256" key="11">
    <source>
        <dbReference type="ARBA" id="ARBA00023201"/>
    </source>
</evidence>
<feature type="transmembrane region" description="Helical" evidence="14">
    <location>
        <begin position="236"/>
        <end position="257"/>
    </location>
</feature>
<feature type="transmembrane region" description="Helical" evidence="14">
    <location>
        <begin position="443"/>
        <end position="461"/>
    </location>
</feature>
<keyword evidence="6 14" id="KW-0769">Symport</keyword>
<feature type="transmembrane region" description="Helical" evidence="14">
    <location>
        <begin position="162"/>
        <end position="185"/>
    </location>
</feature>
<evidence type="ECO:0000256" key="2">
    <source>
        <dbReference type="ARBA" id="ARBA00006434"/>
    </source>
</evidence>
<dbReference type="Pfam" id="PF00474">
    <property type="entry name" value="SSF"/>
    <property type="match status" value="1"/>
</dbReference>
<dbReference type="Proteomes" id="UP000664417">
    <property type="component" value="Unassembled WGS sequence"/>
</dbReference>
<evidence type="ECO:0000256" key="4">
    <source>
        <dbReference type="ARBA" id="ARBA00022475"/>
    </source>
</evidence>
<feature type="transmembrane region" description="Helical" evidence="14">
    <location>
        <begin position="366"/>
        <end position="386"/>
    </location>
</feature>
<dbReference type="AlphaFoldDB" id="A0A8J7U683"/>
<dbReference type="PANTHER" id="PTHR48086">
    <property type="entry name" value="SODIUM/PROLINE SYMPORTER-RELATED"/>
    <property type="match status" value="1"/>
</dbReference>
<keyword evidence="11 14" id="KW-0739">Sodium transport</keyword>
<feature type="transmembrane region" description="Helical" evidence="14">
    <location>
        <begin position="124"/>
        <end position="142"/>
    </location>
</feature>
<keyword evidence="7 14" id="KW-1133">Transmembrane helix</keyword>
<dbReference type="GO" id="GO:0005298">
    <property type="term" value="F:proline:sodium symporter activity"/>
    <property type="evidence" value="ECO:0007669"/>
    <property type="project" value="UniProtKB-UniRule"/>
</dbReference>
<keyword evidence="4 14" id="KW-1003">Cell membrane</keyword>
<keyword evidence="16" id="KW-1185">Reference proteome</keyword>
<name>A0A8J7U683_9BACT</name>
<comment type="caution">
    <text evidence="15">The sequence shown here is derived from an EMBL/GenBank/DDBJ whole genome shotgun (WGS) entry which is preliminary data.</text>
</comment>
<proteinExistence type="inferred from homology"/>
<feature type="transmembrane region" description="Helical" evidence="14">
    <location>
        <begin position="392"/>
        <end position="410"/>
    </location>
</feature>
<evidence type="ECO:0000313" key="15">
    <source>
        <dbReference type="EMBL" id="MBO1321193.1"/>
    </source>
</evidence>
<dbReference type="GO" id="GO:0015824">
    <property type="term" value="P:proline transport"/>
    <property type="evidence" value="ECO:0007669"/>
    <property type="project" value="UniProtKB-UniRule"/>
</dbReference>
<dbReference type="NCBIfam" id="TIGR00813">
    <property type="entry name" value="sss"/>
    <property type="match status" value="1"/>
</dbReference>
<comment type="function">
    <text evidence="14">Catalyzes the sodium-dependent uptake of extracellular L-proline.</text>
</comment>
<evidence type="ECO:0000256" key="1">
    <source>
        <dbReference type="ARBA" id="ARBA00004651"/>
    </source>
</evidence>
<evidence type="ECO:0000256" key="12">
    <source>
        <dbReference type="ARBA" id="ARBA00033708"/>
    </source>
</evidence>
<comment type="subcellular location">
    <subcellularLocation>
        <location evidence="1 14">Cell membrane</location>
        <topology evidence="1 14">Multi-pass membrane protein</topology>
    </subcellularLocation>
</comment>
<keyword evidence="9 14" id="KW-0406">Ion transport</keyword>
<feature type="transmembrane region" description="Helical" evidence="14">
    <location>
        <begin position="321"/>
        <end position="345"/>
    </location>
</feature>
<evidence type="ECO:0000256" key="3">
    <source>
        <dbReference type="ARBA" id="ARBA00022448"/>
    </source>
</evidence>
<dbReference type="PANTHER" id="PTHR48086:SF3">
    <property type="entry name" value="SODIUM_PROLINE SYMPORTER"/>
    <property type="match status" value="1"/>
</dbReference>
<dbReference type="RefSeq" id="WP_207861168.1">
    <property type="nucleotide sequence ID" value="NZ_JAFREP010000022.1"/>
</dbReference>
<evidence type="ECO:0000256" key="8">
    <source>
        <dbReference type="ARBA" id="ARBA00023053"/>
    </source>
</evidence>
<dbReference type="GO" id="GO:0031402">
    <property type="term" value="F:sodium ion binding"/>
    <property type="evidence" value="ECO:0007669"/>
    <property type="project" value="UniProtKB-UniRule"/>
</dbReference>
<dbReference type="InterPro" id="IPR011851">
    <property type="entry name" value="Na/Pro_symporter"/>
</dbReference>
<feature type="transmembrane region" description="Helical" evidence="14">
    <location>
        <begin position="278"/>
        <end position="301"/>
    </location>
</feature>
<dbReference type="InterPro" id="IPR001734">
    <property type="entry name" value="Na/solute_symporter"/>
</dbReference>
<evidence type="ECO:0000256" key="6">
    <source>
        <dbReference type="ARBA" id="ARBA00022847"/>
    </source>
</evidence>
<keyword evidence="10 14" id="KW-0472">Membrane</keyword>
<dbReference type="PROSITE" id="PS50283">
    <property type="entry name" value="NA_SOLUT_SYMP_3"/>
    <property type="match status" value="1"/>
</dbReference>
<feature type="transmembrane region" description="Helical" evidence="14">
    <location>
        <begin position="192"/>
        <end position="216"/>
    </location>
</feature>
<feature type="transmembrane region" description="Helical" evidence="14">
    <location>
        <begin position="75"/>
        <end position="93"/>
    </location>
</feature>
<gene>
    <name evidence="15" type="ORF">J3U88_22120</name>
</gene>
<comment type="catalytic activity">
    <reaction evidence="12">
        <text>L-proline(in) + Na(+)(in) = L-proline(out) + Na(+)(out)</text>
        <dbReference type="Rhea" id="RHEA:28967"/>
        <dbReference type="ChEBI" id="CHEBI:29101"/>
        <dbReference type="ChEBI" id="CHEBI:60039"/>
    </reaction>
</comment>
<organism evidence="15 16">
    <name type="scientific">Acanthopleuribacter pedis</name>
    <dbReference type="NCBI Taxonomy" id="442870"/>
    <lineage>
        <taxon>Bacteria</taxon>
        <taxon>Pseudomonadati</taxon>
        <taxon>Acidobacteriota</taxon>
        <taxon>Holophagae</taxon>
        <taxon>Acanthopleuribacterales</taxon>
        <taxon>Acanthopleuribacteraceae</taxon>
        <taxon>Acanthopleuribacter</taxon>
    </lineage>
</organism>
<evidence type="ECO:0000256" key="9">
    <source>
        <dbReference type="ARBA" id="ARBA00023065"/>
    </source>
</evidence>
<dbReference type="InterPro" id="IPR050277">
    <property type="entry name" value="Sodium:Solute_Symporter"/>
</dbReference>
<dbReference type="EMBL" id="JAFREP010000022">
    <property type="protein sequence ID" value="MBO1321193.1"/>
    <property type="molecule type" value="Genomic_DNA"/>
</dbReference>
<dbReference type="Gene3D" id="1.20.1730.10">
    <property type="entry name" value="Sodium/glucose cotransporter"/>
    <property type="match status" value="1"/>
</dbReference>
<comment type="similarity">
    <text evidence="2 13">Belongs to the sodium:solute symporter (SSF) (TC 2.A.21) family.</text>
</comment>
<dbReference type="InterPro" id="IPR038377">
    <property type="entry name" value="Na/Glc_symporter_sf"/>
</dbReference>
<keyword evidence="8 14" id="KW-0915">Sodium</keyword>
<evidence type="ECO:0000256" key="7">
    <source>
        <dbReference type="ARBA" id="ARBA00022989"/>
    </source>
</evidence>
<protein>
    <recommendedName>
        <fullName evidence="14">Sodium/proline symporter</fullName>
    </recommendedName>
    <alternativeName>
        <fullName evidence="14">Proline permease</fullName>
    </alternativeName>
</protein>
<feature type="transmembrane region" description="Helical" evidence="14">
    <location>
        <begin position="6"/>
        <end position="25"/>
    </location>
</feature>
<keyword evidence="3 14" id="KW-0813">Transport</keyword>
<reference evidence="15" key="1">
    <citation type="submission" date="2021-03" db="EMBL/GenBank/DDBJ databases">
        <authorList>
            <person name="Wang G."/>
        </authorList>
    </citation>
    <scope>NUCLEOTIDE SEQUENCE</scope>
    <source>
        <strain evidence="15">KCTC 12899</strain>
    </source>
</reference>
<accession>A0A8J7U683</accession>
<evidence type="ECO:0000256" key="5">
    <source>
        <dbReference type="ARBA" id="ARBA00022692"/>
    </source>
</evidence>